<dbReference type="InterPro" id="IPR031330">
    <property type="entry name" value="Gly_Hdrlase_35_cat"/>
</dbReference>
<proteinExistence type="inferred from homology"/>
<dbReference type="FunFam" id="2.60.120.260:FF:000021">
    <property type="entry name" value="Beta-galactosidase"/>
    <property type="match status" value="1"/>
</dbReference>
<keyword evidence="8 16" id="KW-0378">Hydrolase</keyword>
<name>A0A852LEB6_UROIN</name>
<evidence type="ECO:0000256" key="14">
    <source>
        <dbReference type="ARBA" id="ARBA00046753"/>
    </source>
</evidence>
<evidence type="ECO:0000256" key="16">
    <source>
        <dbReference type="RuleBase" id="RU000675"/>
    </source>
</evidence>
<comment type="function">
    <text evidence="2">Cleaves beta-linked terminal galactosyl residues from gangliosides, glycoproteins, and glycosaminoglycans.</text>
</comment>
<dbReference type="InterPro" id="IPR008979">
    <property type="entry name" value="Galactose-bd-like_sf"/>
</dbReference>
<dbReference type="GO" id="GO:0006689">
    <property type="term" value="P:ganglioside catabolic process"/>
    <property type="evidence" value="ECO:0007669"/>
    <property type="project" value="UniProtKB-ARBA"/>
</dbReference>
<dbReference type="SUPFAM" id="SSF51445">
    <property type="entry name" value="(Trans)glycosidases"/>
    <property type="match status" value="1"/>
</dbReference>
<dbReference type="InterPro" id="IPR048913">
    <property type="entry name" value="BetaGal_gal-bd"/>
</dbReference>
<dbReference type="InterPro" id="IPR048912">
    <property type="entry name" value="BetaGal1-like_ABD1"/>
</dbReference>
<dbReference type="OrthoDB" id="1657402at2759"/>
<protein>
    <recommendedName>
        <fullName evidence="6 16">Beta-galactosidase</fullName>
        <ecNumber evidence="5 16">3.2.1.23</ecNumber>
    </recommendedName>
</protein>
<reference evidence="21" key="1">
    <citation type="submission" date="2020-02" db="EMBL/GenBank/DDBJ databases">
        <title>Bird 10,000 Genomes (B10K) Project - Family phase.</title>
        <authorList>
            <person name="Zhang G."/>
        </authorList>
    </citation>
    <scope>NUCLEOTIDE SEQUENCE</scope>
    <source>
        <strain evidence="21">B10K-DU-030-59</strain>
    </source>
</reference>
<dbReference type="Pfam" id="PF21467">
    <property type="entry name" value="BetaGal_gal-bd"/>
    <property type="match status" value="1"/>
</dbReference>
<dbReference type="GO" id="GO:0005764">
    <property type="term" value="C:lysosome"/>
    <property type="evidence" value="ECO:0007669"/>
    <property type="project" value="UniProtKB-SubCell"/>
</dbReference>
<evidence type="ECO:0000313" key="22">
    <source>
        <dbReference type="Proteomes" id="UP000654395"/>
    </source>
</evidence>
<feature type="domain" description="Glycoside hydrolase 35 catalytic" evidence="18">
    <location>
        <begin position="16"/>
        <end position="331"/>
    </location>
</feature>
<feature type="non-terminal residue" evidence="21">
    <location>
        <position position="1"/>
    </location>
</feature>
<dbReference type="InterPro" id="IPR026283">
    <property type="entry name" value="B-gal_1-like"/>
</dbReference>
<keyword evidence="22" id="KW-1185">Reference proteome</keyword>
<dbReference type="PROSITE" id="PS01182">
    <property type="entry name" value="GLYCOSYL_HYDROL_F35"/>
    <property type="match status" value="1"/>
</dbReference>
<dbReference type="EMBL" id="WBNH01012261">
    <property type="protein sequence ID" value="NXX86595.1"/>
    <property type="molecule type" value="Genomic_DNA"/>
</dbReference>
<dbReference type="EC" id="3.2.1.23" evidence="5 16"/>
<dbReference type="GO" id="GO:0005576">
    <property type="term" value="C:extracellular region"/>
    <property type="evidence" value="ECO:0007669"/>
    <property type="project" value="UniProtKB-ARBA"/>
</dbReference>
<feature type="active site" description="Proton donor" evidence="15">
    <location>
        <position position="163"/>
    </location>
</feature>
<keyword evidence="12" id="KW-0458">Lysosome</keyword>
<dbReference type="GO" id="GO:0042340">
    <property type="term" value="P:keratan sulfate proteoglycan catabolic process"/>
    <property type="evidence" value="ECO:0007669"/>
    <property type="project" value="UniProtKB-ARBA"/>
</dbReference>
<feature type="domain" description="Beta-galactosidase 1-like first all-beta" evidence="19">
    <location>
        <begin position="378"/>
        <end position="490"/>
    </location>
</feature>
<evidence type="ECO:0000256" key="17">
    <source>
        <dbReference type="RuleBase" id="RU003679"/>
    </source>
</evidence>
<evidence type="ECO:0000256" key="9">
    <source>
        <dbReference type="ARBA" id="ARBA00023145"/>
    </source>
</evidence>
<evidence type="ECO:0000256" key="4">
    <source>
        <dbReference type="ARBA" id="ARBA00009809"/>
    </source>
</evidence>
<dbReference type="FunFam" id="3.20.20.80:FF:000017">
    <property type="entry name" value="Beta-galactosidase"/>
    <property type="match status" value="1"/>
</dbReference>
<evidence type="ECO:0000256" key="2">
    <source>
        <dbReference type="ARBA" id="ARBA00002691"/>
    </source>
</evidence>
<evidence type="ECO:0000256" key="5">
    <source>
        <dbReference type="ARBA" id="ARBA00012756"/>
    </source>
</evidence>
<dbReference type="Pfam" id="PF21317">
    <property type="entry name" value="BetaGal_ABD_1"/>
    <property type="match status" value="1"/>
</dbReference>
<evidence type="ECO:0000256" key="1">
    <source>
        <dbReference type="ARBA" id="ARBA00001412"/>
    </source>
</evidence>
<dbReference type="GO" id="GO:0005975">
    <property type="term" value="P:carbohydrate metabolic process"/>
    <property type="evidence" value="ECO:0007669"/>
    <property type="project" value="InterPro"/>
</dbReference>
<keyword evidence="11" id="KW-0325">Glycoprotein</keyword>
<evidence type="ECO:0000259" key="18">
    <source>
        <dbReference type="Pfam" id="PF01301"/>
    </source>
</evidence>
<keyword evidence="7" id="KW-0732">Signal</keyword>
<dbReference type="InterPro" id="IPR019801">
    <property type="entry name" value="Glyco_hydro_35_CS"/>
</dbReference>
<comment type="caution">
    <text evidence="21">The sequence shown here is derived from an EMBL/GenBank/DDBJ whole genome shotgun (WGS) entry which is preliminary data.</text>
</comment>
<dbReference type="Gene3D" id="2.60.120.260">
    <property type="entry name" value="Galactose-binding domain-like"/>
    <property type="match status" value="2"/>
</dbReference>
<dbReference type="Pfam" id="PF01301">
    <property type="entry name" value="Glyco_hydro_35"/>
    <property type="match status" value="1"/>
</dbReference>
<comment type="similarity">
    <text evidence="4 17">Belongs to the glycosyl hydrolase 35 family.</text>
</comment>
<feature type="non-terminal residue" evidence="21">
    <location>
        <position position="598"/>
    </location>
</feature>
<dbReference type="GO" id="GO:0016020">
    <property type="term" value="C:membrane"/>
    <property type="evidence" value="ECO:0007669"/>
    <property type="project" value="GOC"/>
</dbReference>
<dbReference type="FunFam" id="2.60.120.260:FF:000115">
    <property type="entry name" value="Beta-galactosidase"/>
    <property type="match status" value="1"/>
</dbReference>
<gene>
    <name evidence="21" type="primary">Glb1_1</name>
    <name evidence="21" type="ORF">UROIND_R11094</name>
</gene>
<evidence type="ECO:0000259" key="20">
    <source>
        <dbReference type="Pfam" id="PF21467"/>
    </source>
</evidence>
<dbReference type="GO" id="GO:0004565">
    <property type="term" value="F:beta-galactosidase activity"/>
    <property type="evidence" value="ECO:0007669"/>
    <property type="project" value="UniProtKB-EC"/>
</dbReference>
<accession>A0A852LEB6</accession>
<evidence type="ECO:0000256" key="10">
    <source>
        <dbReference type="ARBA" id="ARBA00023157"/>
    </source>
</evidence>
<evidence type="ECO:0000256" key="13">
    <source>
        <dbReference type="ARBA" id="ARBA00023295"/>
    </source>
</evidence>
<feature type="active site" description="Nucleophile" evidence="15">
    <location>
        <position position="243"/>
    </location>
</feature>
<evidence type="ECO:0000256" key="7">
    <source>
        <dbReference type="ARBA" id="ARBA00022729"/>
    </source>
</evidence>
<evidence type="ECO:0000256" key="8">
    <source>
        <dbReference type="ARBA" id="ARBA00022801"/>
    </source>
</evidence>
<comment type="subunit">
    <text evidence="14">Homodimer. May form higher multimers.</text>
</comment>
<evidence type="ECO:0000256" key="12">
    <source>
        <dbReference type="ARBA" id="ARBA00023228"/>
    </source>
</evidence>
<dbReference type="InterPro" id="IPR017853">
    <property type="entry name" value="GH"/>
</dbReference>
<comment type="catalytic activity">
    <reaction evidence="1 16">
        <text>Hydrolysis of terminal non-reducing beta-D-galactose residues in beta-D-galactosides.</text>
        <dbReference type="EC" id="3.2.1.23"/>
    </reaction>
</comment>
<evidence type="ECO:0000313" key="21">
    <source>
        <dbReference type="EMBL" id="NXX86595.1"/>
    </source>
</evidence>
<organism evidence="21 22">
    <name type="scientific">Urocolius indicus</name>
    <name type="common">Red-faced mousebird</name>
    <name type="synonym">Colius indicus</name>
    <dbReference type="NCBI Taxonomy" id="458196"/>
    <lineage>
        <taxon>Eukaryota</taxon>
        <taxon>Metazoa</taxon>
        <taxon>Chordata</taxon>
        <taxon>Craniata</taxon>
        <taxon>Vertebrata</taxon>
        <taxon>Euteleostomi</taxon>
        <taxon>Archelosauria</taxon>
        <taxon>Archosauria</taxon>
        <taxon>Dinosauria</taxon>
        <taxon>Saurischia</taxon>
        <taxon>Theropoda</taxon>
        <taxon>Coelurosauria</taxon>
        <taxon>Aves</taxon>
        <taxon>Neognathae</taxon>
        <taxon>Neoaves</taxon>
        <taxon>Telluraves</taxon>
        <taxon>Coraciimorphae</taxon>
        <taxon>Coliiformes</taxon>
        <taxon>Coliidae</taxon>
        <taxon>Urocolius</taxon>
    </lineage>
</organism>
<sequence length="598" mass="67005">NIPQRSFGIDYDCNCFVKDGRPFRYISGSIHYSRVPQYYWKDRLLKMKMAGLDAIQTYVPWNYHEPQPGVYDFSGDKDLESFLQLANDTGLLVILRAGPYICAEWDMGGLPAWLLEKTSIVLRSSDSDYLAAVEKWMGVLLPKMRPHLYQNGGPVIMVQVENEYGSYFACDYDYLRSLLKLFRQHLGDEVVLFTTDGASQFHLKCGALQGLYATVDFAPGGNVTAAFLAQRSSEPTGPLVNSEFYTGWLDHWGHRHSVVPSQTIAKTLDEILARGANVNLYMFIGGTNFAYWNGANMPYMPQPTSYDYDAPLSEAGDLTEKYFALREVIGMYKQLPEGLIPPSTPKFAYGKVRLQQVGTVVEILERLSSAGPVKSTYPLTFVQLKQYFGFVLYRTTLPKNCTIPAQLSAPSNGVHDRAYVSVDGVPQGILERDKSLMINITGKAGANLDILVENMGRVNFGRYNNDFKGLVSNLTLDQEILVEWEIYPLDIDGAVNRDINDHLEGPKTSIGNPPTYEAPTFYTGRLSIPGGIPDLPQDTYVKFPGWTKGQIWINGFNLGRYWPARGPQLTLFVPRNILVSSMPNNITVLELERSPCST</sequence>
<dbReference type="SUPFAM" id="SSF49785">
    <property type="entry name" value="Galactose-binding domain-like"/>
    <property type="match status" value="1"/>
</dbReference>
<evidence type="ECO:0000256" key="6">
    <source>
        <dbReference type="ARBA" id="ARBA00013303"/>
    </source>
</evidence>
<keyword evidence="10" id="KW-1015">Disulfide bond</keyword>
<dbReference type="PANTHER" id="PTHR23421">
    <property type="entry name" value="BETA-GALACTOSIDASE RELATED"/>
    <property type="match status" value="1"/>
</dbReference>
<feature type="domain" description="Beta-galactosidase galactose-binding" evidence="20">
    <location>
        <begin position="519"/>
        <end position="579"/>
    </location>
</feature>
<evidence type="ECO:0000256" key="3">
    <source>
        <dbReference type="ARBA" id="ARBA00004371"/>
    </source>
</evidence>
<evidence type="ECO:0000256" key="11">
    <source>
        <dbReference type="ARBA" id="ARBA00023180"/>
    </source>
</evidence>
<keyword evidence="13 16" id="KW-0326">Glycosidase</keyword>
<dbReference type="InterPro" id="IPR001944">
    <property type="entry name" value="Glycoside_Hdrlase_35"/>
</dbReference>
<dbReference type="Gene3D" id="3.20.20.80">
    <property type="entry name" value="Glycosidases"/>
    <property type="match status" value="1"/>
</dbReference>
<dbReference type="Proteomes" id="UP000654395">
    <property type="component" value="Unassembled WGS sequence"/>
</dbReference>
<dbReference type="PIRSF" id="PIRSF006336">
    <property type="entry name" value="B-gal"/>
    <property type="match status" value="1"/>
</dbReference>
<evidence type="ECO:0000256" key="15">
    <source>
        <dbReference type="PIRSR" id="PIRSR006336-1"/>
    </source>
</evidence>
<dbReference type="AlphaFoldDB" id="A0A852LEB6"/>
<comment type="subcellular location">
    <subcellularLocation>
        <location evidence="3">Lysosome</location>
    </subcellularLocation>
</comment>
<dbReference type="PRINTS" id="PR00742">
    <property type="entry name" value="GLHYDRLASE35"/>
</dbReference>
<keyword evidence="9" id="KW-0865">Zymogen</keyword>
<evidence type="ECO:0000259" key="19">
    <source>
        <dbReference type="Pfam" id="PF21317"/>
    </source>
</evidence>